<feature type="binding site" evidence="4">
    <location>
        <position position="287"/>
    </location>
    <ligand>
        <name>allantoate</name>
        <dbReference type="ChEBI" id="CHEBI:17536"/>
    </ligand>
</feature>
<protein>
    <submittedName>
        <fullName evidence="5">Amidase, hydantoinase/carbamoylase family</fullName>
        <ecNumber evidence="5">3.5.1.87</ecNumber>
    </submittedName>
</protein>
<feature type="binding site" evidence="3">
    <location>
        <position position="189"/>
    </location>
    <ligand>
        <name>Zn(2+)</name>
        <dbReference type="ChEBI" id="CHEBI:29105"/>
        <label>1</label>
    </ligand>
</feature>
<feature type="binding site" evidence="3">
    <location>
        <position position="91"/>
    </location>
    <ligand>
        <name>Zn(2+)</name>
        <dbReference type="ChEBI" id="CHEBI:29105"/>
        <label>2</label>
    </ligand>
</feature>
<evidence type="ECO:0000256" key="3">
    <source>
        <dbReference type="PIRSR" id="PIRSR001235-1"/>
    </source>
</evidence>
<feature type="binding site" evidence="3">
    <location>
        <position position="381"/>
    </location>
    <ligand>
        <name>Zn(2+)</name>
        <dbReference type="ChEBI" id="CHEBI:29105"/>
        <label>2</label>
    </ligand>
</feature>
<feature type="binding site" evidence="4">
    <location>
        <position position="274"/>
    </location>
    <ligand>
        <name>allantoate</name>
        <dbReference type="ChEBI" id="CHEBI:17536"/>
    </ligand>
</feature>
<accession>F2N958</accession>
<dbReference type="Pfam" id="PF01546">
    <property type="entry name" value="Peptidase_M20"/>
    <property type="match status" value="1"/>
</dbReference>
<organism evidence="5 6">
    <name type="scientific">Coriobacterium glomerans (strain ATCC 49209 / DSM 20642 / JCM 10262 / PW2)</name>
    <dbReference type="NCBI Taxonomy" id="700015"/>
    <lineage>
        <taxon>Bacteria</taxon>
        <taxon>Bacillati</taxon>
        <taxon>Actinomycetota</taxon>
        <taxon>Coriobacteriia</taxon>
        <taxon>Coriobacteriales</taxon>
        <taxon>Coriobacteriaceae</taxon>
        <taxon>Coriobacterium</taxon>
    </lineage>
</organism>
<dbReference type="InterPro" id="IPR036264">
    <property type="entry name" value="Bact_exopeptidase_dim_dom"/>
</dbReference>
<dbReference type="SUPFAM" id="SSF53187">
    <property type="entry name" value="Zn-dependent exopeptidases"/>
    <property type="match status" value="1"/>
</dbReference>
<dbReference type="Gene3D" id="3.30.70.360">
    <property type="match status" value="1"/>
</dbReference>
<comment type="cofactor">
    <cofactor evidence="3">
        <name>Zn(2+)</name>
        <dbReference type="ChEBI" id="CHEBI:29105"/>
    </cofactor>
    <text evidence="3">Binds 2 Zn(2+) ions per subunit.</text>
</comment>
<dbReference type="KEGG" id="cgo:Corgl_1635"/>
<dbReference type="InterPro" id="IPR010158">
    <property type="entry name" value="Amidase_Cbmase"/>
</dbReference>
<dbReference type="EMBL" id="CP002628">
    <property type="protein sequence ID" value="AEB07734.1"/>
    <property type="molecule type" value="Genomic_DNA"/>
</dbReference>
<dbReference type="NCBIfam" id="NF006768">
    <property type="entry name" value="PRK09290.1-1"/>
    <property type="match status" value="1"/>
</dbReference>
<evidence type="ECO:0000256" key="4">
    <source>
        <dbReference type="PIRSR" id="PIRSR001235-2"/>
    </source>
</evidence>
<dbReference type="SUPFAM" id="SSF55031">
    <property type="entry name" value="Bacterial exopeptidase dimerisation domain"/>
    <property type="match status" value="1"/>
</dbReference>
<gene>
    <name evidence="5" type="ordered locus">Corgl_1635</name>
</gene>
<evidence type="ECO:0000313" key="5">
    <source>
        <dbReference type="EMBL" id="AEB07734.1"/>
    </source>
</evidence>
<evidence type="ECO:0000256" key="1">
    <source>
        <dbReference type="ARBA" id="ARBA00006153"/>
    </source>
</evidence>
<dbReference type="PANTHER" id="PTHR32494:SF5">
    <property type="entry name" value="ALLANTOATE AMIDOHYDROLASE"/>
    <property type="match status" value="1"/>
</dbReference>
<keyword evidence="3" id="KW-0862">Zinc</keyword>
<comment type="similarity">
    <text evidence="1">Belongs to the peptidase M20 family.</text>
</comment>
<feature type="binding site" evidence="3">
    <location>
        <position position="91"/>
    </location>
    <ligand>
        <name>Zn(2+)</name>
        <dbReference type="ChEBI" id="CHEBI:29105"/>
        <label>1</label>
    </ligand>
</feature>
<dbReference type="eggNOG" id="COG0624">
    <property type="taxonomic scope" value="Bacteria"/>
</dbReference>
<feature type="binding site" evidence="4">
    <location>
        <position position="214"/>
    </location>
    <ligand>
        <name>allantoate</name>
        <dbReference type="ChEBI" id="CHEBI:17536"/>
    </ligand>
</feature>
<dbReference type="InterPro" id="IPR002933">
    <property type="entry name" value="Peptidase_M20"/>
</dbReference>
<dbReference type="PANTHER" id="PTHR32494">
    <property type="entry name" value="ALLANTOATE DEIMINASE-RELATED"/>
    <property type="match status" value="1"/>
</dbReference>
<dbReference type="STRING" id="700015.Corgl_1635"/>
<name>F2N958_CORGP</name>
<dbReference type="EC" id="3.5.1.87" evidence="5"/>
<proteinExistence type="inferred from homology"/>
<keyword evidence="3" id="KW-0479">Metal-binding</keyword>
<sequence length="408" mass="44321">MSVTENEIVENVEWLAKNGADPAGGMTRLLFTKEWLAAQLALKQRFEEAGMVASFDEVGNLYGTYSGTDGSEDIIMTGSHVDTVIQGGKYDGALGVIGGFLAVKHLVEEYGRPKKNLTVISMAEEEGSRFPFVFWGSKNLVGSVPASEIADVVDPEGISFADAMRDCGFSLRTSPTSAADHMKAFVELHIEQGNTLEMEDIPVGVVNAIVGQRRYNITLKGEANHAGTTRMCYRHDVIQVFAEIVNRSLGKAVDEGDPLVLTFGHIEVVPNTVNVVPGDAMFTMDCRHTDRAALVRFTEQIEADMAEIAAEHGVEIEIDRWMDADPVPMDPAIVKCVESACKEVGVRYRVMHSGAGHDSQIIAPHIPTGMVFVRSVKGISHSPEEYTEPADLKEGIRTLGAALHALAY</sequence>
<dbReference type="RefSeq" id="WP_013709476.1">
    <property type="nucleotide sequence ID" value="NC_015389.1"/>
</dbReference>
<evidence type="ECO:0000313" key="6">
    <source>
        <dbReference type="Proteomes" id="UP000006851"/>
    </source>
</evidence>
<dbReference type="NCBIfam" id="NF006771">
    <property type="entry name" value="PRK09290.1-5"/>
    <property type="match status" value="1"/>
</dbReference>
<dbReference type="AlphaFoldDB" id="F2N958"/>
<dbReference type="NCBIfam" id="TIGR01879">
    <property type="entry name" value="hydantase"/>
    <property type="match status" value="1"/>
</dbReference>
<feature type="binding site" evidence="3">
    <location>
        <position position="80"/>
    </location>
    <ligand>
        <name>Zn(2+)</name>
        <dbReference type="ChEBI" id="CHEBI:29105"/>
        <label>1</label>
    </ligand>
</feature>
<reference evidence="6" key="1">
    <citation type="journal article" date="2013" name="Stand. Genomic Sci.">
        <title>Complete genome sequence of Coriobacterium glomerans type strain (PW2(T)) from the midgut of Pyrrhocoris apterus L. (red soldier bug).</title>
        <authorList>
            <person name="Stackebrandt E."/>
            <person name="Zeytun A."/>
            <person name="Lapidus A."/>
            <person name="Nolan M."/>
            <person name="Lucas S."/>
            <person name="Hammon N."/>
            <person name="Deshpande S."/>
            <person name="Cheng J.F."/>
            <person name="Tapia R."/>
            <person name="Goodwin L.A."/>
            <person name="Pitluck S."/>
            <person name="Liolios K."/>
            <person name="Pagani I."/>
            <person name="Ivanova N."/>
            <person name="Mavromatis K."/>
            <person name="Mikhailova N."/>
            <person name="Huntemann M."/>
            <person name="Pati A."/>
            <person name="Chen A."/>
            <person name="Palaniappan K."/>
            <person name="Chang Y.J."/>
            <person name="Land M."/>
            <person name="Hauser L."/>
            <person name="Rohde M."/>
            <person name="Pukall R."/>
            <person name="Goker M."/>
            <person name="Detter J.C."/>
            <person name="Woyke T."/>
            <person name="Bristow J."/>
            <person name="Eisen J.A."/>
            <person name="Markowitz V."/>
            <person name="Hugenholtz P."/>
            <person name="Kyrpides N.C."/>
            <person name="Klenk H.P."/>
        </authorList>
    </citation>
    <scope>NUCLEOTIDE SEQUENCE</scope>
    <source>
        <strain evidence="6">ATCC 49209 / DSM 20642 / JCM 10262 / PW2</strain>
    </source>
</reference>
<dbReference type="GO" id="GO:0046872">
    <property type="term" value="F:metal ion binding"/>
    <property type="evidence" value="ECO:0007669"/>
    <property type="project" value="UniProtKB-KW"/>
</dbReference>
<dbReference type="GO" id="GO:0016813">
    <property type="term" value="F:hydrolase activity, acting on carbon-nitrogen (but not peptide) bonds, in linear amidines"/>
    <property type="evidence" value="ECO:0007669"/>
    <property type="project" value="InterPro"/>
</dbReference>
<dbReference type="HOGENOM" id="CLU_024588_6_0_11"/>
<keyword evidence="2 5" id="KW-0378">Hydrolase</keyword>
<dbReference type="CDD" id="cd03884">
    <property type="entry name" value="M20_bAS"/>
    <property type="match status" value="1"/>
</dbReference>
<feature type="binding site" evidence="3">
    <location>
        <position position="126"/>
    </location>
    <ligand>
        <name>Zn(2+)</name>
        <dbReference type="ChEBI" id="CHEBI:29105"/>
        <label>2</label>
    </ligand>
</feature>
<keyword evidence="6" id="KW-1185">Reference proteome</keyword>
<dbReference type="Gene3D" id="3.40.630.10">
    <property type="entry name" value="Zn peptidases"/>
    <property type="match status" value="1"/>
</dbReference>
<dbReference type="PIRSF" id="PIRSF001235">
    <property type="entry name" value="Amidase_carbamoylase"/>
    <property type="match status" value="1"/>
</dbReference>
<dbReference type="MEROPS" id="M20.976"/>
<dbReference type="GO" id="GO:0050538">
    <property type="term" value="F:N-carbamoyl-L-amino-acid hydrolase activity"/>
    <property type="evidence" value="ECO:0007669"/>
    <property type="project" value="UniProtKB-EC"/>
</dbReference>
<evidence type="ECO:0000256" key="2">
    <source>
        <dbReference type="ARBA" id="ARBA00022801"/>
    </source>
</evidence>
<dbReference type="Proteomes" id="UP000006851">
    <property type="component" value="Chromosome"/>
</dbReference>